<keyword evidence="4" id="KW-1133">Transmembrane helix</keyword>
<keyword evidence="2" id="KW-0812">Transmembrane</keyword>
<evidence type="ECO:0000313" key="8">
    <source>
        <dbReference type="EMBL" id="CAF4081396.1"/>
    </source>
</evidence>
<dbReference type="PROSITE" id="PS50068">
    <property type="entry name" value="LDLRA_2"/>
    <property type="match status" value="2"/>
</dbReference>
<accession>A0A819TLP8</accession>
<sequence>MDGIQDCFYDDDEKYLTSCQLNHQYRVKCHNTNTCWSPILKEYACSMTGQEDNIPFQRFCNGINQSIYYDNSQQYYNDEFECEEWLCNNMYARCDGYWACADGRDENNCSRTKCHSGTHVCVDPVNLTVICLPHTRVNDGEDDCLGASDEQHRCQRLYPPSEVPKRFRCLRDTTCLLPSQLCNNKSDCPLGDDENFCNTHHFKCDNDSTYNRSEIEEVLCGLSEQKNRREQYFSVHTSSNYPSLGNTVVNESLYWSTERHSIANINMDHSEASLWPWYCNRGLVVNTWVTNNSFENICMCPPSYYGPLCQYQNQRISLTLHVSSVDRYAT</sequence>
<evidence type="ECO:0000313" key="9">
    <source>
        <dbReference type="Proteomes" id="UP000663868"/>
    </source>
</evidence>
<dbReference type="GO" id="GO:0016192">
    <property type="term" value="P:vesicle-mediated transport"/>
    <property type="evidence" value="ECO:0007669"/>
    <property type="project" value="UniProtKB-ARBA"/>
</dbReference>
<evidence type="ECO:0000256" key="7">
    <source>
        <dbReference type="PROSITE-ProRule" id="PRU00124"/>
    </source>
</evidence>
<dbReference type="InterPro" id="IPR036055">
    <property type="entry name" value="LDL_receptor-like_sf"/>
</dbReference>
<dbReference type="InterPro" id="IPR050685">
    <property type="entry name" value="LDLR"/>
</dbReference>
<dbReference type="Gene3D" id="4.10.400.10">
    <property type="entry name" value="Low-density Lipoprotein Receptor"/>
    <property type="match status" value="2"/>
</dbReference>
<reference evidence="8" key="1">
    <citation type="submission" date="2021-02" db="EMBL/GenBank/DDBJ databases">
        <authorList>
            <person name="Nowell W R."/>
        </authorList>
    </citation>
    <scope>NUCLEOTIDE SEQUENCE</scope>
</reference>
<organism evidence="8 9">
    <name type="scientific">Adineta steineri</name>
    <dbReference type="NCBI Taxonomy" id="433720"/>
    <lineage>
        <taxon>Eukaryota</taxon>
        <taxon>Metazoa</taxon>
        <taxon>Spiralia</taxon>
        <taxon>Gnathifera</taxon>
        <taxon>Rotifera</taxon>
        <taxon>Eurotatoria</taxon>
        <taxon>Bdelloidea</taxon>
        <taxon>Adinetida</taxon>
        <taxon>Adinetidae</taxon>
        <taxon>Adineta</taxon>
    </lineage>
</organism>
<dbReference type="PANTHER" id="PTHR24270">
    <property type="entry name" value="LOW-DENSITY LIPOPROTEIN RECEPTOR-RELATED"/>
    <property type="match status" value="1"/>
</dbReference>
<evidence type="ECO:0000256" key="1">
    <source>
        <dbReference type="ARBA" id="ARBA00004167"/>
    </source>
</evidence>
<keyword evidence="6 7" id="KW-1015">Disulfide bond</keyword>
<dbReference type="EMBL" id="CAJOBB010004261">
    <property type="protein sequence ID" value="CAF4081396.1"/>
    <property type="molecule type" value="Genomic_DNA"/>
</dbReference>
<comment type="subcellular location">
    <subcellularLocation>
        <location evidence="1">Membrane</location>
        <topology evidence="1">Single-pass membrane protein</topology>
    </subcellularLocation>
</comment>
<dbReference type="PRINTS" id="PR00261">
    <property type="entry name" value="LDLRECEPTOR"/>
</dbReference>
<dbReference type="GO" id="GO:0005886">
    <property type="term" value="C:plasma membrane"/>
    <property type="evidence" value="ECO:0007669"/>
    <property type="project" value="TreeGrafter"/>
</dbReference>
<keyword evidence="3" id="KW-0677">Repeat</keyword>
<gene>
    <name evidence="8" type="ORF">KXQ929_LOCUS33369</name>
</gene>
<feature type="non-terminal residue" evidence="8">
    <location>
        <position position="330"/>
    </location>
</feature>
<dbReference type="SMART" id="SM00192">
    <property type="entry name" value="LDLa"/>
    <property type="match status" value="3"/>
</dbReference>
<dbReference type="SUPFAM" id="SSF57424">
    <property type="entry name" value="LDL receptor-like module"/>
    <property type="match status" value="3"/>
</dbReference>
<dbReference type="Proteomes" id="UP000663868">
    <property type="component" value="Unassembled WGS sequence"/>
</dbReference>
<dbReference type="AlphaFoldDB" id="A0A819TLP8"/>
<name>A0A819TLP8_9BILA</name>
<evidence type="ECO:0000256" key="6">
    <source>
        <dbReference type="ARBA" id="ARBA00023157"/>
    </source>
</evidence>
<feature type="disulfide bond" evidence="7">
    <location>
        <begin position="82"/>
        <end position="100"/>
    </location>
</feature>
<evidence type="ECO:0000256" key="3">
    <source>
        <dbReference type="ARBA" id="ARBA00022737"/>
    </source>
</evidence>
<keyword evidence="5" id="KW-0472">Membrane</keyword>
<feature type="disulfide bond" evidence="7">
    <location>
        <begin position="182"/>
        <end position="197"/>
    </location>
</feature>
<protein>
    <recommendedName>
        <fullName evidence="10">EGF-like domain-containing protein</fullName>
    </recommendedName>
</protein>
<proteinExistence type="predicted"/>
<dbReference type="InterPro" id="IPR002172">
    <property type="entry name" value="LDrepeatLR_classA_rpt"/>
</dbReference>
<evidence type="ECO:0000256" key="2">
    <source>
        <dbReference type="ARBA" id="ARBA00022692"/>
    </source>
</evidence>
<evidence type="ECO:0000256" key="5">
    <source>
        <dbReference type="ARBA" id="ARBA00023136"/>
    </source>
</evidence>
<comment type="caution">
    <text evidence="8">The sequence shown here is derived from an EMBL/GenBank/DDBJ whole genome shotgun (WGS) entry which is preliminary data.</text>
</comment>
<evidence type="ECO:0000256" key="4">
    <source>
        <dbReference type="ARBA" id="ARBA00022989"/>
    </source>
</evidence>
<evidence type="ECO:0008006" key="10">
    <source>
        <dbReference type="Google" id="ProtNLM"/>
    </source>
</evidence>
<comment type="caution">
    <text evidence="7">Lacks conserved residue(s) required for the propagation of feature annotation.</text>
</comment>
<feature type="disulfide bond" evidence="7">
    <location>
        <begin position="94"/>
        <end position="109"/>
    </location>
</feature>